<dbReference type="PANTHER" id="PTHR35936:SF17">
    <property type="entry name" value="ARGININE-BINDING EXTRACELLULAR PROTEIN ARTP"/>
    <property type="match status" value="1"/>
</dbReference>
<accession>A0ABZ2LJQ6</accession>
<reference evidence="7" key="1">
    <citation type="submission" date="2021-12" db="EMBL/GenBank/DDBJ databases">
        <title>Discovery of the Pendulisporaceae a myxobacterial family with distinct sporulation behavior and unique specialized metabolism.</title>
        <authorList>
            <person name="Garcia R."/>
            <person name="Popoff A."/>
            <person name="Bader C.D."/>
            <person name="Loehr J."/>
            <person name="Walesch S."/>
            <person name="Walt C."/>
            <person name="Boldt J."/>
            <person name="Bunk B."/>
            <person name="Haeckl F.J.F.P.J."/>
            <person name="Gunesch A.P."/>
            <person name="Birkelbach J."/>
            <person name="Nuebel U."/>
            <person name="Pietschmann T."/>
            <person name="Bach T."/>
            <person name="Mueller R."/>
        </authorList>
    </citation>
    <scope>NUCLEOTIDE SEQUENCE</scope>
    <source>
        <strain evidence="7">MSr11367</strain>
    </source>
</reference>
<dbReference type="SMART" id="SM00079">
    <property type="entry name" value="PBPe"/>
    <property type="match status" value="1"/>
</dbReference>
<dbReference type="CDD" id="cd13530">
    <property type="entry name" value="PBP2_peptides_like"/>
    <property type="match status" value="1"/>
</dbReference>
<sequence length="267" mass="28825">MSTLKKCFTFGIAALLSVCAVGCRKNAADVRLVKSGTLMTCTNLPHAPFEFERDRTIVGFDVDMIDLVAKKLGVKQAFVDTSFENLKAGTLLDSGQCDVVAASLTITEERRKNVDFSEPYFDAHQVLLVKRGSGITDLGTLKASGKPIGAQANTIGEDFIKSKGFQPISFESTEAVLQALRSGRVDAIIEDQPAVQNWMKEAAHANFQVAAQLESGEKIGFAVKKGNGKLLAAINEVIAQARADGTYERLREKWFGQSLGAVPAPQK</sequence>
<dbReference type="Proteomes" id="UP001374803">
    <property type="component" value="Chromosome"/>
</dbReference>
<keyword evidence="8" id="KW-1185">Reference proteome</keyword>
<dbReference type="PROSITE" id="PS01039">
    <property type="entry name" value="SBP_BACTERIAL_3"/>
    <property type="match status" value="1"/>
</dbReference>
<evidence type="ECO:0000256" key="4">
    <source>
        <dbReference type="RuleBase" id="RU003744"/>
    </source>
</evidence>
<dbReference type="InterPro" id="IPR018313">
    <property type="entry name" value="SBP_3_CS"/>
</dbReference>
<dbReference type="InterPro" id="IPR001320">
    <property type="entry name" value="Iontro_rcpt_C"/>
</dbReference>
<feature type="domain" description="Solute-binding protein family 3/N-terminal" evidence="5">
    <location>
        <begin position="37"/>
        <end position="258"/>
    </location>
</feature>
<evidence type="ECO:0000256" key="1">
    <source>
        <dbReference type="ARBA" id="ARBA00004196"/>
    </source>
</evidence>
<comment type="similarity">
    <text evidence="2 4">Belongs to the bacterial solute-binding protein 3 family.</text>
</comment>
<feature type="domain" description="Ionotropic glutamate receptor C-terminal" evidence="6">
    <location>
        <begin position="38"/>
        <end position="257"/>
    </location>
</feature>
<dbReference type="Pfam" id="PF00497">
    <property type="entry name" value="SBP_bac_3"/>
    <property type="match status" value="1"/>
</dbReference>
<dbReference type="SMART" id="SM00062">
    <property type="entry name" value="PBPb"/>
    <property type="match status" value="1"/>
</dbReference>
<dbReference type="RefSeq" id="WP_394839452.1">
    <property type="nucleotide sequence ID" value="NZ_CP089929.1"/>
</dbReference>
<dbReference type="EMBL" id="CP089983">
    <property type="protein sequence ID" value="WXB09779.1"/>
    <property type="molecule type" value="Genomic_DNA"/>
</dbReference>
<keyword evidence="3" id="KW-0732">Signal</keyword>
<gene>
    <name evidence="7" type="ORF">LVJ94_21430</name>
</gene>
<evidence type="ECO:0000259" key="6">
    <source>
        <dbReference type="SMART" id="SM00079"/>
    </source>
</evidence>
<evidence type="ECO:0000256" key="3">
    <source>
        <dbReference type="ARBA" id="ARBA00022729"/>
    </source>
</evidence>
<dbReference type="PANTHER" id="PTHR35936">
    <property type="entry name" value="MEMBRANE-BOUND LYTIC MUREIN TRANSGLYCOSYLASE F"/>
    <property type="match status" value="1"/>
</dbReference>
<organism evidence="7 8">
    <name type="scientific">Pendulispora rubella</name>
    <dbReference type="NCBI Taxonomy" id="2741070"/>
    <lineage>
        <taxon>Bacteria</taxon>
        <taxon>Pseudomonadati</taxon>
        <taxon>Myxococcota</taxon>
        <taxon>Myxococcia</taxon>
        <taxon>Myxococcales</taxon>
        <taxon>Sorangiineae</taxon>
        <taxon>Pendulisporaceae</taxon>
        <taxon>Pendulispora</taxon>
    </lineage>
</organism>
<protein>
    <submittedName>
        <fullName evidence="7">ABC transporter substrate-binding protein</fullName>
    </submittedName>
</protein>
<evidence type="ECO:0000259" key="5">
    <source>
        <dbReference type="SMART" id="SM00062"/>
    </source>
</evidence>
<evidence type="ECO:0000256" key="2">
    <source>
        <dbReference type="ARBA" id="ARBA00010333"/>
    </source>
</evidence>
<dbReference type="Gene3D" id="3.40.190.10">
    <property type="entry name" value="Periplasmic binding protein-like II"/>
    <property type="match status" value="2"/>
</dbReference>
<evidence type="ECO:0000313" key="7">
    <source>
        <dbReference type="EMBL" id="WXB09779.1"/>
    </source>
</evidence>
<comment type="subcellular location">
    <subcellularLocation>
        <location evidence="1">Cell envelope</location>
    </subcellularLocation>
</comment>
<dbReference type="InterPro" id="IPR001638">
    <property type="entry name" value="Solute-binding_3/MltF_N"/>
</dbReference>
<proteinExistence type="inferred from homology"/>
<evidence type="ECO:0000313" key="8">
    <source>
        <dbReference type="Proteomes" id="UP001374803"/>
    </source>
</evidence>
<dbReference type="SUPFAM" id="SSF53850">
    <property type="entry name" value="Periplasmic binding protein-like II"/>
    <property type="match status" value="1"/>
</dbReference>
<name>A0ABZ2LJQ6_9BACT</name>